<dbReference type="PROSITE" id="PS50109">
    <property type="entry name" value="HIS_KIN"/>
    <property type="match status" value="1"/>
</dbReference>
<dbReference type="EMBL" id="FONA01000010">
    <property type="protein sequence ID" value="SFE38522.1"/>
    <property type="molecule type" value="Genomic_DNA"/>
</dbReference>
<dbReference type="SMART" id="SM00388">
    <property type="entry name" value="HisKA"/>
    <property type="match status" value="1"/>
</dbReference>
<dbReference type="STRING" id="385682.SAMN05444380_110110"/>
<protein>
    <recommendedName>
        <fullName evidence="2">histidine kinase</fullName>
        <ecNumber evidence="2">2.7.13.3</ecNumber>
    </recommendedName>
</protein>
<keyword evidence="6 17" id="KW-0418">Kinase</keyword>
<evidence type="ECO:0000259" key="16">
    <source>
        <dbReference type="PROSITE" id="PS50110"/>
    </source>
</evidence>
<dbReference type="InterPro" id="IPR011110">
    <property type="entry name" value="Reg_prop"/>
</dbReference>
<dbReference type="PRINTS" id="PR00344">
    <property type="entry name" value="BCTRLSENSOR"/>
</dbReference>
<sequence length="1401" mass="160896">MKYRIYFSLFTMILFAKSYSQKILDFDSYSIEDGFSGSKANVIIQDRKGFIWVGTWNGLTRFDGYKCEIFTSGINSPNGLSNKEVVSLLEDHKGNIWIGTSDGLNKLDPVTGEIDVFDFESRILSLYEDSNYNIWVGTWSNGLFKFKPESGERVSYLPNDVISDIIEDHRNEFWIATYQGLVKLNPESKTFKRYFPDEKNPKRSVSHHVITQLVTSDEGDLWIGTWGGGICKMISHFDMDSVRFEHYQMEEREGSIVSNDVYRLFYDEFGNLWIGTWNAGVSLLERKEQKQPPSKARFINFQSNPSDPYSISDNNITALYVDRSGVLWVGSSKIDKASVINTGMDFYSTRDPETNGGEYSIVKAFASGGDNRIWVGCSDGIVSFDIKGDRYIRDSKITNLQYTYNDFLFKSNSILSLCSTPSGLFVGTDDAGLIVFSKESLELYREHASFRFYNNQTPIKILGNKVNCLYPSKKNPQIVWLGTMQNGFSKVNIDNGKVVSIENYRASETGLADDNIRDILEDSQGIVWIATQKGLSRFDPEKNEFQSFYARKNENSINDNVVNCLYEDIAGNLWIGTNTGLNKKIEVINSDGEPSVSFKRFPHINYLNNSLVMNILEGDSSQLLIGFYDVLVRFDYSNEEIVDKFYIKEYLHLGIERNSAFSDYRGKLFLGGRHGFVVFNEDKLKSDSRPPEIRITDLLVFNKSINDKMNKGRTDDQFKNITYTDSLILSYKDRVFTFVFSAMDYKSPDKNTYSYKLEGFDKEWNHVGERNTATYTNVPPGKYKLKVKAKNSLGAETLKPAELYVVITPPWWLTYWAYTFYAIILLGLLYFFKKYSLIKVREKSKLMLEKVHHQKDKEIYEHKVKFFTNITHEFRTPLTLILGPAEELLQKTDLPHSVRNSIEVIKRNTEKLLRLVNQLMEFRKVEEGKMELFIQKVNIVHILSDMYETFRPMARSRKINFSLEFNPKDIIAWIDRDKIEKVLYNLLSNAFKYSDDGADISLRAGLKDNIGNDSDSVYIEVIDNGIGISVDQQDRIFESFYQIPRHGTQTTGGIGLYLSKLFVEQHGGCIEVDSEPGKGSCFRIILPINPKNKTQYLRTDNNPAYCQNENNSSSIFLQEQEGTNPETDSNWSESAASNEGKAEILLVEDDIDMRNFIKNGLSDFFNIYVAQNGKEAYELARKNPPDIIISDVMMPKMDGFELARLLRSDIDTSHIPLVFLTAKTLREDEIEGLRLGAVDYIYKPFNMVSLRLKLINIIKTRGENREKFRTSKLLEPEKITLSSLDEEFLKKAVKVIDENVDDPDLDVEKLSEKLSLTPNQTYRKIKALTGFTAKEFIRVQRLKIAANLLAQNKRSISEIIYMVGFSSPSYFSRCFKEQYNCTPSEYVKLHGKIEDLEINHE</sequence>
<evidence type="ECO:0000256" key="5">
    <source>
        <dbReference type="ARBA" id="ARBA00022741"/>
    </source>
</evidence>
<reference evidence="17 18" key="1">
    <citation type="submission" date="2016-10" db="EMBL/GenBank/DDBJ databases">
        <authorList>
            <person name="de Groot N.N."/>
        </authorList>
    </citation>
    <scope>NUCLEOTIDE SEQUENCE [LARGE SCALE GENOMIC DNA]</scope>
    <source>
        <strain evidence="17 18">DSM 19012</strain>
    </source>
</reference>
<keyword evidence="4" id="KW-0808">Transferase</keyword>
<feature type="domain" description="Response regulatory" evidence="16">
    <location>
        <begin position="1143"/>
        <end position="1258"/>
    </location>
</feature>
<keyword evidence="18" id="KW-1185">Reference proteome</keyword>
<evidence type="ECO:0000256" key="12">
    <source>
        <dbReference type="PROSITE-ProRule" id="PRU00169"/>
    </source>
</evidence>
<dbReference type="InterPro" id="IPR018060">
    <property type="entry name" value="HTH_AraC"/>
</dbReference>
<dbReference type="InterPro" id="IPR011006">
    <property type="entry name" value="CheY-like_superfamily"/>
</dbReference>
<dbReference type="eggNOG" id="COG0745">
    <property type="taxonomic scope" value="Bacteria"/>
</dbReference>
<dbReference type="SUPFAM" id="SSF47384">
    <property type="entry name" value="Homodimeric domain of signal transducing histidine kinase"/>
    <property type="match status" value="1"/>
</dbReference>
<dbReference type="CDD" id="cd00146">
    <property type="entry name" value="PKD"/>
    <property type="match status" value="1"/>
</dbReference>
<dbReference type="CDD" id="cd00082">
    <property type="entry name" value="HisKA"/>
    <property type="match status" value="1"/>
</dbReference>
<evidence type="ECO:0000256" key="4">
    <source>
        <dbReference type="ARBA" id="ARBA00022679"/>
    </source>
</evidence>
<dbReference type="GO" id="GO:0003700">
    <property type="term" value="F:DNA-binding transcription factor activity"/>
    <property type="evidence" value="ECO:0007669"/>
    <property type="project" value="InterPro"/>
</dbReference>
<dbReference type="GO" id="GO:0005524">
    <property type="term" value="F:ATP binding"/>
    <property type="evidence" value="ECO:0007669"/>
    <property type="project" value="UniProtKB-KW"/>
</dbReference>
<evidence type="ECO:0000259" key="15">
    <source>
        <dbReference type="PROSITE" id="PS50109"/>
    </source>
</evidence>
<evidence type="ECO:0000313" key="18">
    <source>
        <dbReference type="Proteomes" id="UP000181976"/>
    </source>
</evidence>
<keyword evidence="13" id="KW-1133">Transmembrane helix</keyword>
<dbReference type="GO" id="GO:0000155">
    <property type="term" value="F:phosphorelay sensor kinase activity"/>
    <property type="evidence" value="ECO:0007669"/>
    <property type="project" value="InterPro"/>
</dbReference>
<evidence type="ECO:0000313" key="17">
    <source>
        <dbReference type="EMBL" id="SFE38522.1"/>
    </source>
</evidence>
<dbReference type="eggNOG" id="COG3292">
    <property type="taxonomic scope" value="Bacteria"/>
</dbReference>
<dbReference type="Pfam" id="PF12833">
    <property type="entry name" value="HTH_18"/>
    <property type="match status" value="1"/>
</dbReference>
<keyword evidence="10" id="KW-0238">DNA-binding</keyword>
<dbReference type="SMART" id="SM00387">
    <property type="entry name" value="HATPase_c"/>
    <property type="match status" value="1"/>
</dbReference>
<keyword evidence="13" id="KW-0812">Transmembrane</keyword>
<organism evidence="17 18">
    <name type="scientific">Thermophagus xiamenensis</name>
    <dbReference type="NCBI Taxonomy" id="385682"/>
    <lineage>
        <taxon>Bacteria</taxon>
        <taxon>Pseudomonadati</taxon>
        <taxon>Bacteroidota</taxon>
        <taxon>Bacteroidia</taxon>
        <taxon>Marinilabiliales</taxon>
        <taxon>Marinilabiliaceae</taxon>
        <taxon>Thermophagus</taxon>
    </lineage>
</organism>
<dbReference type="Gene3D" id="3.30.565.10">
    <property type="entry name" value="Histidine kinase-like ATPase, C-terminal domain"/>
    <property type="match status" value="1"/>
</dbReference>
<feature type="transmembrane region" description="Helical" evidence="13">
    <location>
        <begin position="811"/>
        <end position="832"/>
    </location>
</feature>
<dbReference type="Pfam" id="PF07495">
    <property type="entry name" value="Y_Y_Y"/>
    <property type="match status" value="1"/>
</dbReference>
<evidence type="ECO:0000256" key="7">
    <source>
        <dbReference type="ARBA" id="ARBA00022840"/>
    </source>
</evidence>
<evidence type="ECO:0000256" key="9">
    <source>
        <dbReference type="ARBA" id="ARBA00023015"/>
    </source>
</evidence>
<dbReference type="InterPro" id="IPR018062">
    <property type="entry name" value="HTH_AraC-typ_CS"/>
</dbReference>
<accession>A0A1I2A3I7</accession>
<feature type="modified residue" description="4-aspartylphosphate" evidence="12">
    <location>
        <position position="1191"/>
    </location>
</feature>
<evidence type="ECO:0000256" key="6">
    <source>
        <dbReference type="ARBA" id="ARBA00022777"/>
    </source>
</evidence>
<proteinExistence type="predicted"/>
<dbReference type="SUPFAM" id="SSF55874">
    <property type="entry name" value="ATPase domain of HSP90 chaperone/DNA topoisomerase II/histidine kinase"/>
    <property type="match status" value="1"/>
</dbReference>
<dbReference type="SMART" id="SM00342">
    <property type="entry name" value="HTH_ARAC"/>
    <property type="match status" value="1"/>
</dbReference>
<dbReference type="PANTHER" id="PTHR43547:SF2">
    <property type="entry name" value="HYBRID SIGNAL TRANSDUCTION HISTIDINE KINASE C"/>
    <property type="match status" value="1"/>
</dbReference>
<dbReference type="Pfam" id="PF00072">
    <property type="entry name" value="Response_reg"/>
    <property type="match status" value="1"/>
</dbReference>
<dbReference type="InterPro" id="IPR009057">
    <property type="entry name" value="Homeodomain-like_sf"/>
</dbReference>
<keyword evidence="11" id="KW-0804">Transcription</keyword>
<dbReference type="SMART" id="SM00448">
    <property type="entry name" value="REC"/>
    <property type="match status" value="1"/>
</dbReference>
<dbReference type="FunFam" id="2.60.40.10:FF:000791">
    <property type="entry name" value="Two-component system sensor histidine kinase/response regulator"/>
    <property type="match status" value="1"/>
</dbReference>
<dbReference type="Proteomes" id="UP000181976">
    <property type="component" value="Unassembled WGS sequence"/>
</dbReference>
<dbReference type="PROSITE" id="PS50110">
    <property type="entry name" value="RESPONSE_REGULATORY"/>
    <property type="match status" value="1"/>
</dbReference>
<dbReference type="Gene3D" id="1.10.10.60">
    <property type="entry name" value="Homeodomain-like"/>
    <property type="match status" value="2"/>
</dbReference>
<dbReference type="Gene3D" id="2.130.10.10">
    <property type="entry name" value="YVTN repeat-like/Quinoprotein amine dehydrogenase"/>
    <property type="match status" value="4"/>
</dbReference>
<dbReference type="FunFam" id="1.10.287.130:FF:000034">
    <property type="entry name" value="Two-component system sensor histidine kinase/response regulator"/>
    <property type="match status" value="1"/>
</dbReference>
<evidence type="ECO:0000256" key="10">
    <source>
        <dbReference type="ARBA" id="ARBA00023125"/>
    </source>
</evidence>
<evidence type="ECO:0000256" key="3">
    <source>
        <dbReference type="ARBA" id="ARBA00022553"/>
    </source>
</evidence>
<dbReference type="GO" id="GO:0043565">
    <property type="term" value="F:sequence-specific DNA binding"/>
    <property type="evidence" value="ECO:0007669"/>
    <property type="project" value="InterPro"/>
</dbReference>
<keyword evidence="13" id="KW-0472">Membrane</keyword>
<dbReference type="PANTHER" id="PTHR43547">
    <property type="entry name" value="TWO-COMPONENT HISTIDINE KINASE"/>
    <property type="match status" value="1"/>
</dbReference>
<dbReference type="eggNOG" id="COG2205">
    <property type="taxonomic scope" value="Bacteria"/>
</dbReference>
<dbReference type="InterPro" id="IPR003594">
    <property type="entry name" value="HATPase_dom"/>
</dbReference>
<dbReference type="InterPro" id="IPR036097">
    <property type="entry name" value="HisK_dim/P_sf"/>
</dbReference>
<dbReference type="Gene3D" id="3.40.50.2300">
    <property type="match status" value="1"/>
</dbReference>
<dbReference type="Pfam" id="PF00512">
    <property type="entry name" value="HisKA"/>
    <property type="match status" value="1"/>
</dbReference>
<dbReference type="InterPro" id="IPR011123">
    <property type="entry name" value="Y_Y_Y"/>
</dbReference>
<dbReference type="InterPro" id="IPR013783">
    <property type="entry name" value="Ig-like_fold"/>
</dbReference>
<dbReference type="Gene3D" id="2.60.40.10">
    <property type="entry name" value="Immunoglobulins"/>
    <property type="match status" value="1"/>
</dbReference>
<dbReference type="OrthoDB" id="9797097at2"/>
<dbReference type="CDD" id="cd17574">
    <property type="entry name" value="REC_OmpR"/>
    <property type="match status" value="1"/>
</dbReference>
<evidence type="ECO:0000256" key="2">
    <source>
        <dbReference type="ARBA" id="ARBA00012438"/>
    </source>
</evidence>
<name>A0A1I2A3I7_9BACT</name>
<evidence type="ECO:0000259" key="14">
    <source>
        <dbReference type="PROSITE" id="PS01124"/>
    </source>
</evidence>
<gene>
    <name evidence="17" type="ORF">SAMN05444380_110110</name>
</gene>
<comment type="catalytic activity">
    <reaction evidence="1">
        <text>ATP + protein L-histidine = ADP + protein N-phospho-L-histidine.</text>
        <dbReference type="EC" id="2.7.13.3"/>
    </reaction>
</comment>
<keyword evidence="8" id="KW-0902">Two-component regulatory system</keyword>
<dbReference type="SUPFAM" id="SSF52172">
    <property type="entry name" value="CheY-like"/>
    <property type="match status" value="1"/>
</dbReference>
<dbReference type="PROSITE" id="PS01124">
    <property type="entry name" value="HTH_ARAC_FAMILY_2"/>
    <property type="match status" value="1"/>
</dbReference>
<evidence type="ECO:0000256" key="11">
    <source>
        <dbReference type="ARBA" id="ARBA00023163"/>
    </source>
</evidence>
<dbReference type="EC" id="2.7.13.3" evidence="2"/>
<dbReference type="SUPFAM" id="SSF46689">
    <property type="entry name" value="Homeodomain-like"/>
    <property type="match status" value="1"/>
</dbReference>
<feature type="domain" description="HTH araC/xylS-type" evidence="14">
    <location>
        <begin position="1290"/>
        <end position="1389"/>
    </location>
</feature>
<dbReference type="InterPro" id="IPR015943">
    <property type="entry name" value="WD40/YVTN_repeat-like_dom_sf"/>
</dbReference>
<keyword evidence="9" id="KW-0805">Transcription regulation</keyword>
<evidence type="ECO:0000256" key="1">
    <source>
        <dbReference type="ARBA" id="ARBA00000085"/>
    </source>
</evidence>
<dbReference type="SUPFAM" id="SSF63829">
    <property type="entry name" value="Calcium-dependent phosphotriesterase"/>
    <property type="match status" value="2"/>
</dbReference>
<dbReference type="InterPro" id="IPR005467">
    <property type="entry name" value="His_kinase_dom"/>
</dbReference>
<dbReference type="Pfam" id="PF02518">
    <property type="entry name" value="HATPase_c"/>
    <property type="match status" value="1"/>
</dbReference>
<dbReference type="PROSITE" id="PS00041">
    <property type="entry name" value="HTH_ARAC_FAMILY_1"/>
    <property type="match status" value="1"/>
</dbReference>
<dbReference type="InterPro" id="IPR004358">
    <property type="entry name" value="Sig_transdc_His_kin-like_C"/>
</dbReference>
<dbReference type="InParanoid" id="A0A1I2A3I7"/>
<keyword evidence="5" id="KW-0547">Nucleotide-binding</keyword>
<dbReference type="InterPro" id="IPR003661">
    <property type="entry name" value="HisK_dim/P_dom"/>
</dbReference>
<dbReference type="FunFam" id="3.30.565.10:FF:000037">
    <property type="entry name" value="Hybrid sensor histidine kinase/response regulator"/>
    <property type="match status" value="1"/>
</dbReference>
<dbReference type="InterPro" id="IPR036890">
    <property type="entry name" value="HATPase_C_sf"/>
</dbReference>
<dbReference type="Gene3D" id="1.10.287.130">
    <property type="match status" value="1"/>
</dbReference>
<keyword evidence="3 12" id="KW-0597">Phosphoprotein</keyword>
<keyword evidence="7" id="KW-0067">ATP-binding</keyword>
<evidence type="ECO:0000256" key="13">
    <source>
        <dbReference type="SAM" id="Phobius"/>
    </source>
</evidence>
<evidence type="ECO:0000256" key="8">
    <source>
        <dbReference type="ARBA" id="ARBA00023012"/>
    </source>
</evidence>
<dbReference type="Pfam" id="PF07494">
    <property type="entry name" value="Reg_prop"/>
    <property type="match status" value="6"/>
</dbReference>
<feature type="domain" description="Histidine kinase" evidence="15">
    <location>
        <begin position="869"/>
        <end position="1090"/>
    </location>
</feature>
<dbReference type="InterPro" id="IPR001789">
    <property type="entry name" value="Sig_transdc_resp-reg_receiver"/>
</dbReference>